<evidence type="ECO:0000256" key="1">
    <source>
        <dbReference type="SAM" id="MobiDB-lite"/>
    </source>
</evidence>
<dbReference type="GeneID" id="111129131"/>
<proteinExistence type="predicted"/>
<feature type="compositionally biased region" description="Polar residues" evidence="1">
    <location>
        <begin position="19"/>
        <end position="33"/>
    </location>
</feature>
<sequence>MMRGLHPSNAGELPVTRNMPFSTKTMPSKSHNRNMTGIYLGLEGNIKPPNSRALNVPVIARGRGMSQRIRTPTEQRRYKMVEQLRIKEEKRGFVGQPLKSAKRTHSAHDQEERRKAVGAPESLPPGDLSPRSFGARKWGPGKTVDRNQFYDLIKTNPRNYTVVVNNGVTRSENLSGMMSFSLDQSEATPQMVETLTEEVNRISAKEEEAIGLEECFKKVCKGNVESLQSLFPYRKQHPGIQREHSQYSTGFTVRSYRNPNQAEIMANFSEGQLSSVPGTSRMAALPGAGALSRSLKSRSAAWSESDFKLHGKLHGTPREVLPKPDENSVMETVIKGATIKGNTSSKGGKQVQISMKLSSGQDSGTSPEQSGNKMMDTVEKTPKEKKDGFEIEVADEHGKAGQVEIDSPEEELQEATPIKGNVRKTSISEKVEKTRLSQAYIETIKENAEKRRKQFEQMLDEHAEIVQEIGRAGSREGLQEDQRDH</sequence>
<feature type="region of interest" description="Disordered" evidence="1">
    <location>
        <begin position="91"/>
        <end position="140"/>
    </location>
</feature>
<name>A0A8B8DVE9_CRAVI</name>
<gene>
    <name evidence="3" type="primary">LOC111129131</name>
</gene>
<dbReference type="RefSeq" id="XP_022330981.1">
    <property type="nucleotide sequence ID" value="XM_022475273.1"/>
</dbReference>
<accession>A0A8B8DVE9</accession>
<evidence type="ECO:0000313" key="2">
    <source>
        <dbReference type="Proteomes" id="UP000694844"/>
    </source>
</evidence>
<feature type="region of interest" description="Disordered" evidence="1">
    <location>
        <begin position="356"/>
        <end position="377"/>
    </location>
</feature>
<evidence type="ECO:0000313" key="3">
    <source>
        <dbReference type="RefSeq" id="XP_022330981.1"/>
    </source>
</evidence>
<dbReference type="Proteomes" id="UP000694844">
    <property type="component" value="Chromosome 4"/>
</dbReference>
<reference evidence="3" key="1">
    <citation type="submission" date="2025-08" db="UniProtKB">
        <authorList>
            <consortium name="RefSeq"/>
        </authorList>
    </citation>
    <scope>IDENTIFICATION</scope>
    <source>
        <tissue evidence="3">Whole sample</tissue>
    </source>
</reference>
<organism evidence="2 3">
    <name type="scientific">Crassostrea virginica</name>
    <name type="common">Eastern oyster</name>
    <dbReference type="NCBI Taxonomy" id="6565"/>
    <lineage>
        <taxon>Eukaryota</taxon>
        <taxon>Metazoa</taxon>
        <taxon>Spiralia</taxon>
        <taxon>Lophotrochozoa</taxon>
        <taxon>Mollusca</taxon>
        <taxon>Bivalvia</taxon>
        <taxon>Autobranchia</taxon>
        <taxon>Pteriomorphia</taxon>
        <taxon>Ostreida</taxon>
        <taxon>Ostreoidea</taxon>
        <taxon>Ostreidae</taxon>
        <taxon>Crassostrea</taxon>
    </lineage>
</organism>
<feature type="region of interest" description="Disordered" evidence="1">
    <location>
        <begin position="1"/>
        <end position="33"/>
    </location>
</feature>
<feature type="compositionally biased region" description="Basic and acidic residues" evidence="1">
    <location>
        <begin position="106"/>
        <end position="115"/>
    </location>
</feature>
<dbReference type="AlphaFoldDB" id="A0A8B8DVE9"/>
<keyword evidence="2" id="KW-1185">Reference proteome</keyword>
<feature type="compositionally biased region" description="Polar residues" evidence="1">
    <location>
        <begin position="356"/>
        <end position="372"/>
    </location>
</feature>
<dbReference type="OrthoDB" id="6107088at2759"/>
<protein>
    <submittedName>
        <fullName evidence="3">Uncharacterized protein LOC111129131 isoform X4</fullName>
    </submittedName>
</protein>